<keyword evidence="1" id="KW-0594">Phospholipid biosynthesis</keyword>
<keyword evidence="2" id="KW-1208">Phospholipid metabolism</keyword>
<evidence type="ECO:0000313" key="7">
    <source>
        <dbReference type="Proteomes" id="UP001152320"/>
    </source>
</evidence>
<evidence type="ECO:0000256" key="5">
    <source>
        <dbReference type="ARBA" id="ARBA00038874"/>
    </source>
</evidence>
<dbReference type="EMBL" id="JAIZAY010000021">
    <property type="protein sequence ID" value="KAJ8021353.1"/>
    <property type="molecule type" value="Genomic_DNA"/>
</dbReference>
<dbReference type="Proteomes" id="UP001152320">
    <property type="component" value="Chromosome 21"/>
</dbReference>
<organism evidence="6 7">
    <name type="scientific">Holothuria leucospilota</name>
    <name type="common">Black long sea cucumber</name>
    <name type="synonym">Mertensiothuria leucospilota</name>
    <dbReference type="NCBI Taxonomy" id="206669"/>
    <lineage>
        <taxon>Eukaryota</taxon>
        <taxon>Metazoa</taxon>
        <taxon>Echinodermata</taxon>
        <taxon>Eleutherozoa</taxon>
        <taxon>Echinozoa</taxon>
        <taxon>Holothuroidea</taxon>
        <taxon>Aspidochirotacea</taxon>
        <taxon>Aspidochirotida</taxon>
        <taxon>Holothuriidae</taxon>
        <taxon>Holothuria</taxon>
    </lineage>
</organism>
<dbReference type="AlphaFoldDB" id="A0A9Q0YEG0"/>
<dbReference type="SUPFAM" id="SSF56112">
    <property type="entry name" value="Protein kinase-like (PK-like)"/>
    <property type="match status" value="1"/>
</dbReference>
<dbReference type="GO" id="GO:0004305">
    <property type="term" value="F:ethanolamine kinase activity"/>
    <property type="evidence" value="ECO:0007669"/>
    <property type="project" value="UniProtKB-EC"/>
</dbReference>
<comment type="pathway">
    <text evidence="3">Phospholipid metabolism; phosphatidylethanolamine biosynthesis; phosphatidylethanolamine from ethanolamine: step 1/3.</text>
</comment>
<evidence type="ECO:0000256" key="4">
    <source>
        <dbReference type="ARBA" id="ARBA00038211"/>
    </source>
</evidence>
<accession>A0A9Q0YEG0</accession>
<reference evidence="6" key="1">
    <citation type="submission" date="2021-10" db="EMBL/GenBank/DDBJ databases">
        <title>Tropical sea cucumber genome reveals ecological adaptation and Cuvierian tubules defense mechanism.</title>
        <authorList>
            <person name="Chen T."/>
        </authorList>
    </citation>
    <scope>NUCLEOTIDE SEQUENCE</scope>
    <source>
        <strain evidence="6">Nanhai2018</strain>
        <tissue evidence="6">Muscle</tissue>
    </source>
</reference>
<keyword evidence="1" id="KW-0443">Lipid metabolism</keyword>
<evidence type="ECO:0000256" key="3">
    <source>
        <dbReference type="ARBA" id="ARBA00037883"/>
    </source>
</evidence>
<dbReference type="Gene3D" id="3.30.200.20">
    <property type="entry name" value="Phosphorylase Kinase, domain 1"/>
    <property type="match status" value="1"/>
</dbReference>
<evidence type="ECO:0000256" key="2">
    <source>
        <dbReference type="ARBA" id="ARBA00023264"/>
    </source>
</evidence>
<keyword evidence="1" id="KW-0444">Lipid biosynthesis</keyword>
<comment type="caution">
    <text evidence="6">The sequence shown here is derived from an EMBL/GenBank/DDBJ whole genome shotgun (WGS) entry which is preliminary data.</text>
</comment>
<dbReference type="GO" id="GO:0005737">
    <property type="term" value="C:cytoplasm"/>
    <property type="evidence" value="ECO:0007669"/>
    <property type="project" value="TreeGrafter"/>
</dbReference>
<dbReference type="Pfam" id="PF01633">
    <property type="entry name" value="Choline_kinase"/>
    <property type="match status" value="1"/>
</dbReference>
<keyword evidence="7" id="KW-1185">Reference proteome</keyword>
<protein>
    <recommendedName>
        <fullName evidence="5">ethanolamine kinase</fullName>
        <ecNumber evidence="5">2.7.1.82</ecNumber>
    </recommendedName>
</protein>
<dbReference type="PANTHER" id="PTHR22603:SF66">
    <property type="entry name" value="ETHANOLAMINE KINASE"/>
    <property type="match status" value="1"/>
</dbReference>
<dbReference type="OrthoDB" id="10267235at2759"/>
<evidence type="ECO:0000313" key="6">
    <source>
        <dbReference type="EMBL" id="KAJ8021353.1"/>
    </source>
</evidence>
<gene>
    <name evidence="6" type="ORF">HOLleu_38523</name>
</gene>
<evidence type="ECO:0000256" key="1">
    <source>
        <dbReference type="ARBA" id="ARBA00023209"/>
    </source>
</evidence>
<dbReference type="InterPro" id="IPR011009">
    <property type="entry name" value="Kinase-like_dom_sf"/>
</dbReference>
<name>A0A9Q0YEG0_HOLLE</name>
<keyword evidence="6" id="KW-0418">Kinase</keyword>
<dbReference type="PANTHER" id="PTHR22603">
    <property type="entry name" value="CHOLINE/ETHANOALAMINE KINASE"/>
    <property type="match status" value="1"/>
</dbReference>
<comment type="similarity">
    <text evidence="4">Belongs to the choline/ethanolamine kinase family.</text>
</comment>
<dbReference type="Gene3D" id="3.90.1200.10">
    <property type="match status" value="1"/>
</dbReference>
<dbReference type="CDD" id="cd05157">
    <property type="entry name" value="ETNK_euk"/>
    <property type="match status" value="1"/>
</dbReference>
<dbReference type="GO" id="GO:0006646">
    <property type="term" value="P:phosphatidylethanolamine biosynthetic process"/>
    <property type="evidence" value="ECO:0007669"/>
    <property type="project" value="TreeGrafter"/>
</dbReference>
<proteinExistence type="inferred from homology"/>
<sequence length="351" mass="41068">MESGYLKLDLQLDENKLEEGALAVLKHVRPEWDISNVKFKIFTDGISNKLIGAYLGDNKRNMILVRIFGNKTELIINREQELKAFQVLYEAGCGPQLYATFKNGISYGFMPGSILSTETVRSEKLYPLIAREMAKLHTLKPKDGFKFEPCLFVTLRKWLKILPKEFEDKEKQERYKRDAPSHETLEKEMNELEQLLIPLGSPVVFTHNDLLLANILYDDLENKISFIDYEYASYNYQGFDIGNHFDEFAGVEEVDYSLYPDKEFQLKWLREYLKAWHEFNNISDPVTDQEIEKLYVIANKFSLASHFFWGTWGLIQAHNSTIDFDFLGYAITRMNEYFKNKDKFFALPMPS</sequence>
<keyword evidence="6" id="KW-0808">Transferase</keyword>
<dbReference type="EC" id="2.7.1.82" evidence="5"/>